<evidence type="ECO:0000256" key="2">
    <source>
        <dbReference type="SAM" id="MobiDB-lite"/>
    </source>
</evidence>
<dbReference type="Pfam" id="PF10607">
    <property type="entry name" value="CTLH"/>
    <property type="match status" value="1"/>
</dbReference>
<comment type="function">
    <text evidence="1">Involved in the proteasome-dependent degradation of fructose-1,6-bisphosphatase.</text>
</comment>
<comment type="caution">
    <text evidence="6">The sequence shown here is derived from an EMBL/GenBank/DDBJ whole genome shotgun (WGS) entry which is preliminary data.</text>
</comment>
<dbReference type="SMART" id="SM00668">
    <property type="entry name" value="CTLH"/>
    <property type="match status" value="1"/>
</dbReference>
<keyword evidence="3" id="KW-0472">Membrane</keyword>
<dbReference type="InterPro" id="IPR006595">
    <property type="entry name" value="CTLH_C"/>
</dbReference>
<evidence type="ECO:0000256" key="3">
    <source>
        <dbReference type="SAM" id="Phobius"/>
    </source>
</evidence>
<dbReference type="Proteomes" id="UP001287286">
    <property type="component" value="Unassembled WGS sequence"/>
</dbReference>
<keyword evidence="3" id="KW-0812">Transmembrane</keyword>
<evidence type="ECO:0000259" key="5">
    <source>
        <dbReference type="PROSITE" id="PS50897"/>
    </source>
</evidence>
<dbReference type="EMBL" id="JAWRVI010000018">
    <property type="protein sequence ID" value="KAK4089663.1"/>
    <property type="molecule type" value="Genomic_DNA"/>
</dbReference>
<feature type="compositionally biased region" description="Polar residues" evidence="2">
    <location>
        <begin position="397"/>
        <end position="409"/>
    </location>
</feature>
<protein>
    <recommendedName>
        <fullName evidence="8">Protein SSH4</fullName>
    </recommendedName>
</protein>
<dbReference type="PROSITE" id="PS50188">
    <property type="entry name" value="B302_SPRY"/>
    <property type="match status" value="1"/>
</dbReference>
<keyword evidence="3" id="KW-1133">Transmembrane helix</keyword>
<gene>
    <name evidence="6" type="ORF">Purlil1_5766</name>
</gene>
<dbReference type="SMART" id="SM00757">
    <property type="entry name" value="CRA"/>
    <property type="match status" value="1"/>
</dbReference>
<reference evidence="6 7" key="1">
    <citation type="journal article" date="2024" name="Microbiol. Resour. Announc.">
        <title>Genome annotations for the ascomycete fungi Trichoderma harzianum, Trichoderma aggressivum, and Purpureocillium lilacinum.</title>
        <authorList>
            <person name="Beijen E.P.W."/>
            <person name="Ohm R.A."/>
        </authorList>
    </citation>
    <scope>NUCLEOTIDE SEQUENCE [LARGE SCALE GENOMIC DNA]</scope>
    <source>
        <strain evidence="6 7">CBS 150709</strain>
    </source>
</reference>
<dbReference type="InterPro" id="IPR035782">
    <property type="entry name" value="SPRY_RanBP9/10"/>
</dbReference>
<evidence type="ECO:0000313" key="6">
    <source>
        <dbReference type="EMBL" id="KAK4089663.1"/>
    </source>
</evidence>
<evidence type="ECO:0000259" key="4">
    <source>
        <dbReference type="PROSITE" id="PS50188"/>
    </source>
</evidence>
<evidence type="ECO:0008006" key="8">
    <source>
        <dbReference type="Google" id="ProtNLM"/>
    </source>
</evidence>
<sequence length="1035" mass="112249">MHGLVTRGFGLLDPWTVRSTEGQRWAAASWRRVGTLERRRHLQSGLVSAHRRVPERPGRIRLLVVVLGGGWLAAPVAAAATGERGVRPRWMPGGTADDASEVAARVPDREGKLEEVARVTASLEGHAATSSHGWQLSDRAGTSAAAITPGPAAAVVPVPVNSPTTAPGLAPQWGVPSPPPPDLSAPRHPLNHPWAPALLESSRLTGQLPPLYLVYTHAPHPSAAYRALSGQGSSSTPGIARPSPAPTASSFILRVSKPPSPASTSLLARSTTIQQHTDPPARLSREPSAPEARVYPQRFSSLPPFLHNALPPPASPVKLCWPPVVQLHAPSFAGLVPLRSLPPSITMTSPFRHGSSGFPDSDSSSGTTGQTSRSRRASPYNNAPAAPPRGGGSHSSNFYTHPSRTSLLSPSGDLLVEPVPSLSRPPTHDTAVMDEQAGDGMANVWNAGGPLPSFSRAFDMFTTPRDADGFGHGAFVPSYLRGSTYMRLLEEQRKAQSQSAKESKRSTDNGANVDSNGFVRPPLPSGAHRGMTHNVIERPPPFEEDEAVPPLPTRWNKDDAGHGAEVQSNPLTVRYVGSKNHHEREYEAGGVRANHHMPPECGIYYFEVQIVYGKRDDTTISIGFSARNTALSRAVGWEPESWGYHGDDGRTYTGQNIGRNYGPTFSLGDVIGCGVNFRDHTAFFTKNGVKLGTAFTDVVRSKLYPTVSMKKTGEQVTANFGQCPFVYNIDDMIREQREKIQLEIAATDTSRLEPGMNGTDLIQTLVLQFLQHDGYVETARAFAEDIKAQKEALNLDPNVKVDGINIKDDEDANNRQRIRRAILEGDIDRALKHTNAFYPQVLQDNEEVYFKLRCRKFIEMVRKAAQIRTGGGESKRSNGHGPTSGSQDMDLDLNGNDGVSLVDNMDMDGSEQQMELMQLEQSMLEYGQALGAEYANDSRKEISNALSEIWSLVAYSNPLKEPQVSHLMDRKGRSLVAEELNSAILSSLGKSSRAALEKIYAQTSVLLDELRQDGGPGAFVSLQSILEDITTFPQI</sequence>
<feature type="domain" description="CTLH" evidence="5">
    <location>
        <begin position="811"/>
        <end position="868"/>
    </location>
</feature>
<feature type="compositionally biased region" description="Low complexity" evidence="2">
    <location>
        <begin position="354"/>
        <end position="384"/>
    </location>
</feature>
<evidence type="ECO:0000256" key="1">
    <source>
        <dbReference type="ARBA" id="ARBA00002343"/>
    </source>
</evidence>
<feature type="region of interest" description="Disordered" evidence="2">
    <location>
        <begin position="491"/>
        <end position="532"/>
    </location>
</feature>
<dbReference type="SUPFAM" id="SSF49899">
    <property type="entry name" value="Concanavalin A-like lectins/glucanases"/>
    <property type="match status" value="1"/>
</dbReference>
<dbReference type="InterPro" id="IPR006594">
    <property type="entry name" value="LisH"/>
</dbReference>
<dbReference type="InterPro" id="IPR013320">
    <property type="entry name" value="ConA-like_dom_sf"/>
</dbReference>
<feature type="region of interest" description="Disordered" evidence="2">
    <location>
        <begin position="347"/>
        <end position="428"/>
    </location>
</feature>
<dbReference type="CDD" id="cd12909">
    <property type="entry name" value="SPRY_RanBP9_10"/>
    <property type="match status" value="1"/>
</dbReference>
<organism evidence="6 7">
    <name type="scientific">Purpureocillium lilacinum</name>
    <name type="common">Paecilomyces lilacinus</name>
    <dbReference type="NCBI Taxonomy" id="33203"/>
    <lineage>
        <taxon>Eukaryota</taxon>
        <taxon>Fungi</taxon>
        <taxon>Dikarya</taxon>
        <taxon>Ascomycota</taxon>
        <taxon>Pezizomycotina</taxon>
        <taxon>Sordariomycetes</taxon>
        <taxon>Hypocreomycetidae</taxon>
        <taxon>Hypocreales</taxon>
        <taxon>Ophiocordycipitaceae</taxon>
        <taxon>Purpureocillium</taxon>
    </lineage>
</organism>
<feature type="region of interest" description="Disordered" evidence="2">
    <location>
        <begin position="868"/>
        <end position="892"/>
    </location>
</feature>
<dbReference type="Pfam" id="PF00622">
    <property type="entry name" value="SPRY"/>
    <property type="match status" value="1"/>
</dbReference>
<dbReference type="InterPro" id="IPR043136">
    <property type="entry name" value="B30.2/SPRY_sf"/>
</dbReference>
<dbReference type="PROSITE" id="PS50896">
    <property type="entry name" value="LISH"/>
    <property type="match status" value="1"/>
</dbReference>
<feature type="domain" description="B30.2/SPRY" evidence="4">
    <location>
        <begin position="533"/>
        <end position="725"/>
    </location>
</feature>
<proteinExistence type="predicted"/>
<dbReference type="SMART" id="SM00449">
    <property type="entry name" value="SPRY"/>
    <property type="match status" value="1"/>
</dbReference>
<name>A0ABR0C162_PURLI</name>
<dbReference type="InterPro" id="IPR024964">
    <property type="entry name" value="CTLH/CRA"/>
</dbReference>
<dbReference type="InterPro" id="IPR003877">
    <property type="entry name" value="SPRY_dom"/>
</dbReference>
<evidence type="ECO:0000313" key="7">
    <source>
        <dbReference type="Proteomes" id="UP001287286"/>
    </source>
</evidence>
<feature type="region of interest" description="Disordered" evidence="2">
    <location>
        <begin position="226"/>
        <end position="246"/>
    </location>
</feature>
<dbReference type="InterPro" id="IPR050618">
    <property type="entry name" value="Ubq-SigPath_Reg"/>
</dbReference>
<feature type="region of interest" description="Disordered" evidence="2">
    <location>
        <begin position="270"/>
        <end position="292"/>
    </location>
</feature>
<feature type="transmembrane region" description="Helical" evidence="3">
    <location>
        <begin position="60"/>
        <end position="80"/>
    </location>
</feature>
<keyword evidence="7" id="KW-1185">Reference proteome</keyword>
<dbReference type="Gene3D" id="2.60.120.920">
    <property type="match status" value="1"/>
</dbReference>
<dbReference type="InterPro" id="IPR013144">
    <property type="entry name" value="CRA_dom"/>
</dbReference>
<dbReference type="PANTHER" id="PTHR12864">
    <property type="entry name" value="RAN BINDING PROTEIN 9-RELATED"/>
    <property type="match status" value="1"/>
</dbReference>
<accession>A0ABR0C162</accession>
<dbReference type="PROSITE" id="PS50897">
    <property type="entry name" value="CTLH"/>
    <property type="match status" value="1"/>
</dbReference>
<dbReference type="InterPro" id="IPR001870">
    <property type="entry name" value="B30.2/SPRY"/>
</dbReference>